<dbReference type="InterPro" id="IPR000259">
    <property type="entry name" value="Adhesion_dom_fimbrial"/>
</dbReference>
<dbReference type="EMBL" id="LNJQ01000004">
    <property type="protein sequence ID" value="KWZ37295.1"/>
    <property type="molecule type" value="Genomic_DNA"/>
</dbReference>
<feature type="signal peptide" evidence="2">
    <location>
        <begin position="1"/>
        <end position="24"/>
    </location>
</feature>
<keyword evidence="1 2" id="KW-0732">Signal</keyword>
<dbReference type="Gene3D" id="2.60.40.1090">
    <property type="entry name" value="Fimbrial-type adhesion domain"/>
    <property type="match status" value="1"/>
</dbReference>
<evidence type="ECO:0000259" key="3">
    <source>
        <dbReference type="Pfam" id="PF00419"/>
    </source>
</evidence>
<proteinExistence type="predicted"/>
<keyword evidence="5" id="KW-1185">Reference proteome</keyword>
<dbReference type="RefSeq" id="WP_038745851.1">
    <property type="nucleotide sequence ID" value="NZ_CP013418.1"/>
</dbReference>
<evidence type="ECO:0000313" key="4">
    <source>
        <dbReference type="EMBL" id="KWZ37295.1"/>
    </source>
</evidence>
<protein>
    <submittedName>
        <fullName evidence="4">Fimbrial protein</fullName>
    </submittedName>
</protein>
<dbReference type="SUPFAM" id="SSF49401">
    <property type="entry name" value="Bacterial adhesins"/>
    <property type="match status" value="1"/>
</dbReference>
<dbReference type="Pfam" id="PF00419">
    <property type="entry name" value="Fimbrial"/>
    <property type="match status" value="1"/>
</dbReference>
<feature type="domain" description="Fimbrial-type adhesion" evidence="3">
    <location>
        <begin position="36"/>
        <end position="183"/>
    </location>
</feature>
<accession>A0ABR5T230</accession>
<dbReference type="InterPro" id="IPR036937">
    <property type="entry name" value="Adhesion_dom_fimbrial_sf"/>
</dbReference>
<reference evidence="4 5" key="1">
    <citation type="submission" date="2015-11" db="EMBL/GenBank/DDBJ databases">
        <authorList>
            <person name="Sahl J."/>
            <person name="Wagner D."/>
            <person name="Keim P."/>
        </authorList>
    </citation>
    <scope>NUCLEOTIDE SEQUENCE [LARGE SCALE GENOMIC DNA]</scope>
    <source>
        <strain evidence="4 5">BDU18</strain>
    </source>
</reference>
<comment type="caution">
    <text evidence="4">The sequence shown here is derived from an EMBL/GenBank/DDBJ whole genome shotgun (WGS) entry which is preliminary data.</text>
</comment>
<evidence type="ECO:0000256" key="1">
    <source>
        <dbReference type="ARBA" id="ARBA00022729"/>
    </source>
</evidence>
<dbReference type="InterPro" id="IPR050263">
    <property type="entry name" value="Bact_Fimbrial_Adh_Pro"/>
</dbReference>
<dbReference type="InterPro" id="IPR008966">
    <property type="entry name" value="Adhesion_dom_sf"/>
</dbReference>
<dbReference type="PANTHER" id="PTHR33420">
    <property type="entry name" value="FIMBRIAL SUBUNIT ELFA-RELATED"/>
    <property type="match status" value="1"/>
</dbReference>
<evidence type="ECO:0000256" key="2">
    <source>
        <dbReference type="SAM" id="SignalP"/>
    </source>
</evidence>
<name>A0ABR5T230_9BURK</name>
<sequence length="184" mass="19200">MKKKVVSFAAAALLGFVAAQSAFAEFAQSIDQGKVNFKGELTTNTCTIDADSKDQIVQLPRVSTSALAARGNVAGSTSFEIKVSKCAAEVNKVAAHFEMENVDPDTLTLKNEAAGDGAATNVSVQLVNSDGTALPVGSTGRFFDVSGTEDARGATMIYGGQYYALDKTTAGKVESHALFTLAYE</sequence>
<organism evidence="4 5">
    <name type="scientific">Burkholderia savannae</name>
    <dbReference type="NCBI Taxonomy" id="1637837"/>
    <lineage>
        <taxon>Bacteria</taxon>
        <taxon>Pseudomonadati</taxon>
        <taxon>Pseudomonadota</taxon>
        <taxon>Betaproteobacteria</taxon>
        <taxon>Burkholderiales</taxon>
        <taxon>Burkholderiaceae</taxon>
        <taxon>Burkholderia</taxon>
        <taxon>pseudomallei group</taxon>
    </lineage>
</organism>
<dbReference type="PANTHER" id="PTHR33420:SF3">
    <property type="entry name" value="FIMBRIAL SUBUNIT ELFA"/>
    <property type="match status" value="1"/>
</dbReference>
<evidence type="ECO:0000313" key="5">
    <source>
        <dbReference type="Proteomes" id="UP000070255"/>
    </source>
</evidence>
<dbReference type="Proteomes" id="UP000070255">
    <property type="component" value="Unassembled WGS sequence"/>
</dbReference>
<gene>
    <name evidence="4" type="ORF">WS72_20065</name>
</gene>
<feature type="chain" id="PRO_5046618306" evidence="2">
    <location>
        <begin position="25"/>
        <end position="184"/>
    </location>
</feature>